<keyword evidence="3" id="KW-1003">Cell membrane</keyword>
<keyword evidence="10" id="KW-1185">Reference proteome</keyword>
<feature type="transmembrane region" description="Helical" evidence="7">
    <location>
        <begin position="36"/>
        <end position="54"/>
    </location>
</feature>
<keyword evidence="6 7" id="KW-0472">Membrane</keyword>
<comment type="similarity">
    <text evidence="2 7">Belongs to the MgtC/SapB family.</text>
</comment>
<comment type="caution">
    <text evidence="9">The sequence shown here is derived from an EMBL/GenBank/DDBJ whole genome shotgun (WGS) entry which is preliminary data.</text>
</comment>
<organism evidence="9 10">
    <name type="scientific">Phenylobacterium terrae</name>
    <dbReference type="NCBI Taxonomy" id="2665495"/>
    <lineage>
        <taxon>Bacteria</taxon>
        <taxon>Pseudomonadati</taxon>
        <taxon>Pseudomonadota</taxon>
        <taxon>Alphaproteobacteria</taxon>
        <taxon>Caulobacterales</taxon>
        <taxon>Caulobacteraceae</taxon>
        <taxon>Phenylobacterium</taxon>
    </lineage>
</organism>
<evidence type="ECO:0000256" key="5">
    <source>
        <dbReference type="ARBA" id="ARBA00022989"/>
    </source>
</evidence>
<comment type="subcellular location">
    <subcellularLocation>
        <location evidence="7">Cell inner membrane</location>
        <topology evidence="7">Multi-pass membrane protein</topology>
    </subcellularLocation>
    <subcellularLocation>
        <location evidence="1">Cell membrane</location>
        <topology evidence="1">Multi-pass membrane protein</topology>
    </subcellularLocation>
</comment>
<reference evidence="10" key="1">
    <citation type="journal article" date="2019" name="Int. J. Syst. Evol. Microbiol.">
        <title>The Global Catalogue of Microorganisms (GCM) 10K type strain sequencing project: providing services to taxonomists for standard genome sequencing and annotation.</title>
        <authorList>
            <consortium name="The Broad Institute Genomics Platform"/>
            <consortium name="The Broad Institute Genome Sequencing Center for Infectious Disease"/>
            <person name="Wu L."/>
            <person name="Ma J."/>
        </authorList>
    </citation>
    <scope>NUCLEOTIDE SEQUENCE [LARGE SCALE GENOMIC DNA]</scope>
    <source>
        <strain evidence="10">DFY28</strain>
    </source>
</reference>
<feature type="transmembrane region" description="Helical" evidence="7">
    <location>
        <begin position="113"/>
        <end position="139"/>
    </location>
</feature>
<dbReference type="InterPro" id="IPR049177">
    <property type="entry name" value="MgtC_SapB_SrpB_YhiD_N"/>
</dbReference>
<keyword evidence="5 7" id="KW-1133">Transmembrane helix</keyword>
<evidence type="ECO:0000256" key="6">
    <source>
        <dbReference type="ARBA" id="ARBA00023136"/>
    </source>
</evidence>
<dbReference type="EMBL" id="JBHUEY010000001">
    <property type="protein sequence ID" value="MFD1782713.1"/>
    <property type="molecule type" value="Genomic_DNA"/>
</dbReference>
<evidence type="ECO:0000256" key="7">
    <source>
        <dbReference type="RuleBase" id="RU365041"/>
    </source>
</evidence>
<evidence type="ECO:0000256" key="2">
    <source>
        <dbReference type="ARBA" id="ARBA00009298"/>
    </source>
</evidence>
<dbReference type="Proteomes" id="UP001597237">
    <property type="component" value="Unassembled WGS sequence"/>
</dbReference>
<name>A0ABW4MYS0_9CAUL</name>
<dbReference type="PANTHER" id="PTHR33778">
    <property type="entry name" value="PROTEIN MGTC"/>
    <property type="match status" value="1"/>
</dbReference>
<gene>
    <name evidence="9" type="ORF">ACFSC0_04850</name>
</gene>
<accession>A0ABW4MYS0</accession>
<dbReference type="Pfam" id="PF02308">
    <property type="entry name" value="MgtC"/>
    <property type="match status" value="1"/>
</dbReference>
<evidence type="ECO:0000256" key="1">
    <source>
        <dbReference type="ARBA" id="ARBA00004651"/>
    </source>
</evidence>
<sequence length="231" mass="24926">MLEHWLWDYVGPIAGAIIAGALIGFEREYRGRPAGFRTHILVCLASALLMLGAVNQVEWMRDTSPEVIRIDPVRMAHGILTGIGFLCGGVIFRHGLSVHGLTTAASLWITSALGTLFGVAAYGLAVTGTIATLIVLAVLRLCDERFPSLRVIDAAVRYRRGQAATEDEFRAAMREQGFRMGGVSHRLVDSGEVVEFAATLHAAKGAETAALAERLKADARVLEFSLAPRND</sequence>
<feature type="transmembrane region" description="Helical" evidence="7">
    <location>
        <begin position="74"/>
        <end position="92"/>
    </location>
</feature>
<dbReference type="PRINTS" id="PR01837">
    <property type="entry name" value="MGTCSAPBPROT"/>
</dbReference>
<evidence type="ECO:0000259" key="8">
    <source>
        <dbReference type="Pfam" id="PF02308"/>
    </source>
</evidence>
<evidence type="ECO:0000313" key="10">
    <source>
        <dbReference type="Proteomes" id="UP001597237"/>
    </source>
</evidence>
<dbReference type="InterPro" id="IPR003416">
    <property type="entry name" value="MgtC/SapB/SrpB/YhiD_fam"/>
</dbReference>
<dbReference type="PANTHER" id="PTHR33778:SF1">
    <property type="entry name" value="MAGNESIUM TRANSPORTER YHID-RELATED"/>
    <property type="match status" value="1"/>
</dbReference>
<protein>
    <recommendedName>
        <fullName evidence="7">Protein MgtC</fullName>
    </recommendedName>
</protein>
<feature type="domain" description="MgtC/SapB/SrpB/YhiD N-terminal" evidence="8">
    <location>
        <begin position="15"/>
        <end position="141"/>
    </location>
</feature>
<feature type="transmembrane region" description="Helical" evidence="7">
    <location>
        <begin position="6"/>
        <end position="24"/>
    </location>
</feature>
<evidence type="ECO:0000313" key="9">
    <source>
        <dbReference type="EMBL" id="MFD1782713.1"/>
    </source>
</evidence>
<proteinExistence type="inferred from homology"/>
<evidence type="ECO:0000256" key="4">
    <source>
        <dbReference type="ARBA" id="ARBA00022692"/>
    </source>
</evidence>
<dbReference type="RefSeq" id="WP_377282387.1">
    <property type="nucleotide sequence ID" value="NZ_JBHRSI010000006.1"/>
</dbReference>
<evidence type="ECO:0000256" key="3">
    <source>
        <dbReference type="ARBA" id="ARBA00022475"/>
    </source>
</evidence>
<keyword evidence="7" id="KW-0997">Cell inner membrane</keyword>
<keyword evidence="4 7" id="KW-0812">Transmembrane</keyword>